<dbReference type="Gene3D" id="3.40.50.300">
    <property type="entry name" value="P-loop containing nucleotide triphosphate hydrolases"/>
    <property type="match status" value="1"/>
</dbReference>
<dbReference type="RefSeq" id="WP_229592317.1">
    <property type="nucleotide sequence ID" value="NZ_AP024485.1"/>
</dbReference>
<evidence type="ECO:0000313" key="1">
    <source>
        <dbReference type="EMBL" id="BCS90306.1"/>
    </source>
</evidence>
<proteinExistence type="predicted"/>
<dbReference type="Proteomes" id="UP001053296">
    <property type="component" value="Chromosome"/>
</dbReference>
<organism evidence="1 2">
    <name type="scientific">Pseudodesulfovibrio sediminis</name>
    <dbReference type="NCBI Taxonomy" id="2810563"/>
    <lineage>
        <taxon>Bacteria</taxon>
        <taxon>Pseudomonadati</taxon>
        <taxon>Thermodesulfobacteriota</taxon>
        <taxon>Desulfovibrionia</taxon>
        <taxon>Desulfovibrionales</taxon>
        <taxon>Desulfovibrionaceae</taxon>
    </lineage>
</organism>
<evidence type="ECO:0000313" key="2">
    <source>
        <dbReference type="Proteomes" id="UP001053296"/>
    </source>
</evidence>
<sequence length="175" mass="19288">MTKYLINEQYDVEDAEASKGFGKGEKREDYADAWQDTGNVVLIGLPGAGKAALAELLSERAGIEVRVPVDAETAKVALAEGGRVIVLTDDLVEDAEVQPLIHDSGKVFYLMADTRLLSDRVAKRDAIEDRDTLWREMSARLAVMEPVFYSVLHFIMQAAEAPEELLSDALEKVGY</sequence>
<name>A0ABN6EYR6_9BACT</name>
<dbReference type="SUPFAM" id="SSF52540">
    <property type="entry name" value="P-loop containing nucleoside triphosphate hydrolases"/>
    <property type="match status" value="1"/>
</dbReference>
<dbReference type="InterPro" id="IPR027417">
    <property type="entry name" value="P-loop_NTPase"/>
</dbReference>
<gene>
    <name evidence="1" type="ORF">PSDVSF_35480</name>
</gene>
<evidence type="ECO:0008006" key="3">
    <source>
        <dbReference type="Google" id="ProtNLM"/>
    </source>
</evidence>
<reference evidence="1" key="1">
    <citation type="journal article" date="2022" name="Arch. Microbiol.">
        <title>Pseudodesulfovibrio sediminis sp. nov., a mesophilic and neutrophilic sulfate-reducing bacterium isolated from sediment of a brackish lake.</title>
        <authorList>
            <person name="Takahashi A."/>
            <person name="Kojima H."/>
            <person name="Watanabe M."/>
            <person name="Fukui M."/>
        </authorList>
    </citation>
    <scope>NUCLEOTIDE SEQUENCE</scope>
    <source>
        <strain evidence="1">SF6</strain>
    </source>
</reference>
<protein>
    <recommendedName>
        <fullName evidence="3">Shikimate kinase</fullName>
    </recommendedName>
</protein>
<accession>A0ABN6EYR6</accession>
<keyword evidence="2" id="KW-1185">Reference proteome</keyword>
<dbReference type="EMBL" id="AP024485">
    <property type="protein sequence ID" value="BCS90306.1"/>
    <property type="molecule type" value="Genomic_DNA"/>
</dbReference>